<organism evidence="3 4">
    <name type="scientific">Deinococcus hohokamensis</name>
    <dbReference type="NCBI Taxonomy" id="309883"/>
    <lineage>
        <taxon>Bacteria</taxon>
        <taxon>Thermotogati</taxon>
        <taxon>Deinococcota</taxon>
        <taxon>Deinococci</taxon>
        <taxon>Deinococcales</taxon>
        <taxon>Deinococcaceae</taxon>
        <taxon>Deinococcus</taxon>
    </lineage>
</organism>
<reference evidence="4" key="1">
    <citation type="journal article" date="2019" name="Int. J. Syst. Evol. Microbiol.">
        <title>The Global Catalogue of Microorganisms (GCM) 10K type strain sequencing project: providing services to taxonomists for standard genome sequencing and annotation.</title>
        <authorList>
            <consortium name="The Broad Institute Genomics Platform"/>
            <consortium name="The Broad Institute Genome Sequencing Center for Infectious Disease"/>
            <person name="Wu L."/>
            <person name="Ma J."/>
        </authorList>
    </citation>
    <scope>NUCLEOTIDE SEQUENCE [LARGE SCALE GENOMIC DNA]</scope>
    <source>
        <strain evidence="4">CCUG 55995</strain>
    </source>
</reference>
<feature type="domain" description="CBS" evidence="2">
    <location>
        <begin position="1"/>
        <end position="61"/>
    </location>
</feature>
<dbReference type="EMBL" id="JBHSEI010000002">
    <property type="protein sequence ID" value="MFC4637934.1"/>
    <property type="molecule type" value="Genomic_DNA"/>
</dbReference>
<dbReference type="Proteomes" id="UP001595952">
    <property type="component" value="Unassembled WGS sequence"/>
</dbReference>
<gene>
    <name evidence="3" type="ORF">ACFO0D_06240</name>
</gene>
<keyword evidence="4" id="KW-1185">Reference proteome</keyword>
<accession>A0ABV9I6G6</accession>
<evidence type="ECO:0000313" key="3">
    <source>
        <dbReference type="EMBL" id="MFC4637934.1"/>
    </source>
</evidence>
<evidence type="ECO:0000259" key="2">
    <source>
        <dbReference type="PROSITE" id="PS51371"/>
    </source>
</evidence>
<dbReference type="InterPro" id="IPR000644">
    <property type="entry name" value="CBS_dom"/>
</dbReference>
<evidence type="ECO:0000256" key="1">
    <source>
        <dbReference type="PROSITE-ProRule" id="PRU00703"/>
    </source>
</evidence>
<dbReference type="InterPro" id="IPR046342">
    <property type="entry name" value="CBS_dom_sf"/>
</dbReference>
<dbReference type="Pfam" id="PF00571">
    <property type="entry name" value="CBS"/>
    <property type="match status" value="1"/>
</dbReference>
<dbReference type="Gene3D" id="3.10.580.10">
    <property type="entry name" value="CBS-domain"/>
    <property type="match status" value="1"/>
</dbReference>
<keyword evidence="1" id="KW-0129">CBS domain</keyword>
<protein>
    <submittedName>
        <fullName evidence="3">CBS domain-containing protein</fullName>
    </submittedName>
</protein>
<proteinExistence type="predicted"/>
<evidence type="ECO:0000313" key="4">
    <source>
        <dbReference type="Proteomes" id="UP001595952"/>
    </source>
</evidence>
<dbReference type="SMART" id="SM00116">
    <property type="entry name" value="CBS"/>
    <property type="match status" value="1"/>
</dbReference>
<comment type="caution">
    <text evidence="3">The sequence shown here is derived from an EMBL/GenBank/DDBJ whole genome shotgun (WGS) entry which is preliminary data.</text>
</comment>
<dbReference type="PROSITE" id="PS51371">
    <property type="entry name" value="CBS"/>
    <property type="match status" value="1"/>
</dbReference>
<name>A0ABV9I6G6_9DEIO</name>
<sequence length="70" mass="7713">MRSPLGYVLASSPLPTVLQKMLEAQVYGLLVLAETEQLLGVITVKDMLNAVMNVMSRSRPLGVDEIEARR</sequence>
<dbReference type="SUPFAM" id="SSF54631">
    <property type="entry name" value="CBS-domain pair"/>
    <property type="match status" value="1"/>
</dbReference>
<dbReference type="RefSeq" id="WP_380060957.1">
    <property type="nucleotide sequence ID" value="NZ_JBHSEI010000002.1"/>
</dbReference>